<sequence length="212" mass="22894">MATTTTRGSEGEMSAELQRRRWGPNLPGASRMTSRSSPNPKPLVLGLRRRLLAPPPEISSAADHHPDEEEAPVVPGEEERSPRVSRGLRSDFAENGGRFRMGISMLSSNLAVAEITKITSSFLPLELDVSDVDDDLEEGAYVETEGAVGVTEEVLAFARNISRHPEIWLDFPLLADKEDRNGNHFRPGIADGGGGGGGGGRESKMVGYVWTS</sequence>
<proteinExistence type="predicted"/>
<evidence type="ECO:0000313" key="2">
    <source>
        <dbReference type="EMBL" id="KAK1303661.1"/>
    </source>
</evidence>
<dbReference type="PANTHER" id="PTHR31923">
    <property type="entry name" value="BSD DOMAIN-CONTAINING PROTEIN"/>
    <property type="match status" value="1"/>
</dbReference>
<gene>
    <name evidence="2" type="ORF">QJS10_CPB11g01466</name>
</gene>
<protein>
    <submittedName>
        <fullName evidence="2">Uncharacterized protein</fullName>
    </submittedName>
</protein>
<evidence type="ECO:0000256" key="1">
    <source>
        <dbReference type="SAM" id="MobiDB-lite"/>
    </source>
</evidence>
<feature type="compositionally biased region" description="Basic and acidic residues" evidence="1">
    <location>
        <begin position="77"/>
        <end position="90"/>
    </location>
</feature>
<reference evidence="2" key="2">
    <citation type="submission" date="2023-06" db="EMBL/GenBank/DDBJ databases">
        <authorList>
            <person name="Ma L."/>
            <person name="Liu K.-W."/>
            <person name="Li Z."/>
            <person name="Hsiao Y.-Y."/>
            <person name="Qi Y."/>
            <person name="Fu T."/>
            <person name="Tang G."/>
            <person name="Zhang D."/>
            <person name="Sun W.-H."/>
            <person name="Liu D.-K."/>
            <person name="Li Y."/>
            <person name="Chen G.-Z."/>
            <person name="Liu X.-D."/>
            <person name="Liao X.-Y."/>
            <person name="Jiang Y.-T."/>
            <person name="Yu X."/>
            <person name="Hao Y."/>
            <person name="Huang J."/>
            <person name="Zhao X.-W."/>
            <person name="Ke S."/>
            <person name="Chen Y.-Y."/>
            <person name="Wu W.-L."/>
            <person name="Hsu J.-L."/>
            <person name="Lin Y.-F."/>
            <person name="Huang M.-D."/>
            <person name="Li C.-Y."/>
            <person name="Huang L."/>
            <person name="Wang Z.-W."/>
            <person name="Zhao X."/>
            <person name="Zhong W.-Y."/>
            <person name="Peng D.-H."/>
            <person name="Ahmad S."/>
            <person name="Lan S."/>
            <person name="Zhang J.-S."/>
            <person name="Tsai W.-C."/>
            <person name="Van De Peer Y."/>
            <person name="Liu Z.-J."/>
        </authorList>
    </citation>
    <scope>NUCLEOTIDE SEQUENCE</scope>
    <source>
        <strain evidence="2">CP</strain>
        <tissue evidence="2">Leaves</tissue>
    </source>
</reference>
<feature type="region of interest" description="Disordered" evidence="1">
    <location>
        <begin position="1"/>
        <end position="90"/>
    </location>
</feature>
<dbReference type="AlphaFoldDB" id="A0AAV9DRX0"/>
<dbReference type="EMBL" id="JAUJYO010000011">
    <property type="protein sequence ID" value="KAK1303661.1"/>
    <property type="molecule type" value="Genomic_DNA"/>
</dbReference>
<dbReference type="Proteomes" id="UP001180020">
    <property type="component" value="Unassembled WGS sequence"/>
</dbReference>
<name>A0AAV9DRX0_ACOCL</name>
<dbReference type="PANTHER" id="PTHR31923:SF4">
    <property type="entry name" value="BSD DOMAIN-CONTAINING PROTEIN"/>
    <property type="match status" value="1"/>
</dbReference>
<organism evidence="2 3">
    <name type="scientific">Acorus calamus</name>
    <name type="common">Sweet flag</name>
    <dbReference type="NCBI Taxonomy" id="4465"/>
    <lineage>
        <taxon>Eukaryota</taxon>
        <taxon>Viridiplantae</taxon>
        <taxon>Streptophyta</taxon>
        <taxon>Embryophyta</taxon>
        <taxon>Tracheophyta</taxon>
        <taxon>Spermatophyta</taxon>
        <taxon>Magnoliopsida</taxon>
        <taxon>Liliopsida</taxon>
        <taxon>Acoraceae</taxon>
        <taxon>Acorus</taxon>
    </lineage>
</organism>
<evidence type="ECO:0000313" key="3">
    <source>
        <dbReference type="Proteomes" id="UP001180020"/>
    </source>
</evidence>
<accession>A0AAV9DRX0</accession>
<reference evidence="2" key="1">
    <citation type="journal article" date="2023" name="Nat. Commun.">
        <title>Diploid and tetraploid genomes of Acorus and the evolution of monocots.</title>
        <authorList>
            <person name="Ma L."/>
            <person name="Liu K.W."/>
            <person name="Li Z."/>
            <person name="Hsiao Y.Y."/>
            <person name="Qi Y."/>
            <person name="Fu T."/>
            <person name="Tang G.D."/>
            <person name="Zhang D."/>
            <person name="Sun W.H."/>
            <person name="Liu D.K."/>
            <person name="Li Y."/>
            <person name="Chen G.Z."/>
            <person name="Liu X.D."/>
            <person name="Liao X.Y."/>
            <person name="Jiang Y.T."/>
            <person name="Yu X."/>
            <person name="Hao Y."/>
            <person name="Huang J."/>
            <person name="Zhao X.W."/>
            <person name="Ke S."/>
            <person name="Chen Y.Y."/>
            <person name="Wu W.L."/>
            <person name="Hsu J.L."/>
            <person name="Lin Y.F."/>
            <person name="Huang M.D."/>
            <person name="Li C.Y."/>
            <person name="Huang L."/>
            <person name="Wang Z.W."/>
            <person name="Zhao X."/>
            <person name="Zhong W.Y."/>
            <person name="Peng D.H."/>
            <person name="Ahmad S."/>
            <person name="Lan S."/>
            <person name="Zhang J.S."/>
            <person name="Tsai W.C."/>
            <person name="Van de Peer Y."/>
            <person name="Liu Z.J."/>
        </authorList>
    </citation>
    <scope>NUCLEOTIDE SEQUENCE</scope>
    <source>
        <strain evidence="2">CP</strain>
    </source>
</reference>
<keyword evidence="3" id="KW-1185">Reference proteome</keyword>
<comment type="caution">
    <text evidence="2">The sequence shown here is derived from an EMBL/GenBank/DDBJ whole genome shotgun (WGS) entry which is preliminary data.</text>
</comment>